<organism evidence="2 3">
    <name type="scientific">Polyrhizophydium stewartii</name>
    <dbReference type="NCBI Taxonomy" id="2732419"/>
    <lineage>
        <taxon>Eukaryota</taxon>
        <taxon>Fungi</taxon>
        <taxon>Fungi incertae sedis</taxon>
        <taxon>Chytridiomycota</taxon>
        <taxon>Chytridiomycota incertae sedis</taxon>
        <taxon>Chytridiomycetes</taxon>
        <taxon>Rhizophydiales</taxon>
        <taxon>Rhizophydiales incertae sedis</taxon>
        <taxon>Polyrhizophydium</taxon>
    </lineage>
</organism>
<evidence type="ECO:0000313" key="2">
    <source>
        <dbReference type="EMBL" id="KAL2914353.1"/>
    </source>
</evidence>
<reference evidence="2 3" key="1">
    <citation type="submission" date="2023-09" db="EMBL/GenBank/DDBJ databases">
        <title>Pangenome analysis of Batrachochytrium dendrobatidis and related Chytrids.</title>
        <authorList>
            <person name="Yacoub M.N."/>
            <person name="Stajich J.E."/>
            <person name="James T.Y."/>
        </authorList>
    </citation>
    <scope>NUCLEOTIDE SEQUENCE [LARGE SCALE GENOMIC DNA]</scope>
    <source>
        <strain evidence="2 3">JEL0888</strain>
    </source>
</reference>
<protein>
    <recommendedName>
        <fullName evidence="1">CoA-binding domain-containing protein</fullName>
    </recommendedName>
</protein>
<evidence type="ECO:0000313" key="3">
    <source>
        <dbReference type="Proteomes" id="UP001527925"/>
    </source>
</evidence>
<dbReference type="PANTHER" id="PTHR33303">
    <property type="entry name" value="CYTOPLASMIC PROTEIN-RELATED"/>
    <property type="match status" value="1"/>
</dbReference>
<gene>
    <name evidence="2" type="ORF">HK105_206125</name>
</gene>
<feature type="domain" description="CoA-binding" evidence="1">
    <location>
        <begin position="6"/>
        <end position="101"/>
    </location>
</feature>
<dbReference type="InterPro" id="IPR036291">
    <property type="entry name" value="NAD(P)-bd_dom_sf"/>
</dbReference>
<keyword evidence="3" id="KW-1185">Reference proteome</keyword>
<dbReference type="SMART" id="SM00881">
    <property type="entry name" value="CoA_binding"/>
    <property type="match status" value="1"/>
</dbReference>
<proteinExistence type="predicted"/>
<comment type="caution">
    <text evidence="2">The sequence shown here is derived from an EMBL/GenBank/DDBJ whole genome shotgun (WGS) entry which is preliminary data.</text>
</comment>
<dbReference type="InterPro" id="IPR003781">
    <property type="entry name" value="CoA-bd"/>
</dbReference>
<dbReference type="Pfam" id="PF13380">
    <property type="entry name" value="CoA_binding_2"/>
    <property type="match status" value="1"/>
</dbReference>
<evidence type="ECO:0000259" key="1">
    <source>
        <dbReference type="SMART" id="SM00881"/>
    </source>
</evidence>
<dbReference type="EMBL" id="JADGIZ020000034">
    <property type="protein sequence ID" value="KAL2914353.1"/>
    <property type="molecule type" value="Genomic_DNA"/>
</dbReference>
<dbReference type="Proteomes" id="UP001527925">
    <property type="component" value="Unassembled WGS sequence"/>
</dbReference>
<name>A0ABR4N4C6_9FUNG</name>
<dbReference type="SUPFAM" id="SSF51735">
    <property type="entry name" value="NAD(P)-binding Rossmann-fold domains"/>
    <property type="match status" value="1"/>
</dbReference>
<sequence length="139" mass="14326">MSAVEFFKASAFAVVGASADRSKFGNRVLRWYLENAAGASLFPINPKAPEIEGVPALQSLRALPNPAATSVSVITPPAVTEAVLREAVELGIRNVWLQPGSESAAGMQYARDHGVNVIGGGPCILVSGAAAKAEAAARL</sequence>
<dbReference type="PANTHER" id="PTHR33303:SF2">
    <property type="entry name" value="COA-BINDING DOMAIN-CONTAINING PROTEIN"/>
    <property type="match status" value="1"/>
</dbReference>
<accession>A0ABR4N4C6</accession>
<dbReference type="Gene3D" id="3.40.50.720">
    <property type="entry name" value="NAD(P)-binding Rossmann-like Domain"/>
    <property type="match status" value="1"/>
</dbReference>